<keyword evidence="1" id="KW-0732">Signal</keyword>
<keyword evidence="3" id="KW-1185">Reference proteome</keyword>
<organism evidence="2 3">
    <name type="scientific">Claviceps africana</name>
    <dbReference type="NCBI Taxonomy" id="83212"/>
    <lineage>
        <taxon>Eukaryota</taxon>
        <taxon>Fungi</taxon>
        <taxon>Dikarya</taxon>
        <taxon>Ascomycota</taxon>
        <taxon>Pezizomycotina</taxon>
        <taxon>Sordariomycetes</taxon>
        <taxon>Hypocreomycetidae</taxon>
        <taxon>Hypocreales</taxon>
        <taxon>Clavicipitaceae</taxon>
        <taxon>Claviceps</taxon>
    </lineage>
</organism>
<feature type="signal peptide" evidence="1">
    <location>
        <begin position="1"/>
        <end position="21"/>
    </location>
</feature>
<gene>
    <name evidence="2" type="ORF">E4U42_002081</name>
</gene>
<evidence type="ECO:0000313" key="3">
    <source>
        <dbReference type="Proteomes" id="UP000811619"/>
    </source>
</evidence>
<feature type="chain" id="PRO_5035480082" evidence="1">
    <location>
        <begin position="22"/>
        <end position="150"/>
    </location>
</feature>
<evidence type="ECO:0000313" key="2">
    <source>
        <dbReference type="EMBL" id="KAG5927574.1"/>
    </source>
</evidence>
<dbReference type="Proteomes" id="UP000811619">
    <property type="component" value="Unassembled WGS sequence"/>
</dbReference>
<protein>
    <submittedName>
        <fullName evidence="2">Uncharacterized protein</fullName>
    </submittedName>
</protein>
<accession>A0A8K0JB57</accession>
<evidence type="ECO:0000256" key="1">
    <source>
        <dbReference type="SAM" id="SignalP"/>
    </source>
</evidence>
<reference evidence="2" key="1">
    <citation type="journal article" date="2020" name="bioRxiv">
        <title>Whole genome comparisons of ergot fungi reveals the divergence and evolution of species within the genus Claviceps are the result of varying mechanisms driving genome evolution and host range expansion.</title>
        <authorList>
            <person name="Wyka S.A."/>
            <person name="Mondo S.J."/>
            <person name="Liu M."/>
            <person name="Dettman J."/>
            <person name="Nalam V."/>
            <person name="Broders K.D."/>
        </authorList>
    </citation>
    <scope>NUCLEOTIDE SEQUENCE</scope>
    <source>
        <strain evidence="2">CCC 489</strain>
    </source>
</reference>
<comment type="caution">
    <text evidence="2">The sequence shown here is derived from an EMBL/GenBank/DDBJ whole genome shotgun (WGS) entry which is preliminary data.</text>
</comment>
<dbReference type="AlphaFoldDB" id="A0A8K0JB57"/>
<name>A0A8K0JB57_9HYPO</name>
<dbReference type="EMBL" id="SRPY01000170">
    <property type="protein sequence ID" value="KAG5927574.1"/>
    <property type="molecule type" value="Genomic_DNA"/>
</dbReference>
<sequence length="150" mass="16759">MRFSTSTVLAAVSICAGQALALGPDDPMFCFDHRWEGQTGPVEECKKDPTKPHWDCGAFEANVDVAKGQGPDVYDFWSGFYPITLRITCKGEKDVDGYTNGQFRYCTPWANSYITARCPGSEPVFQYFVNAPPEPKQEPKPGQERGNYFL</sequence>
<proteinExistence type="predicted"/>